<dbReference type="Gene3D" id="3.40.50.360">
    <property type="match status" value="1"/>
</dbReference>
<evidence type="ECO:0000259" key="2">
    <source>
        <dbReference type="Pfam" id="PF02525"/>
    </source>
</evidence>
<evidence type="ECO:0000256" key="1">
    <source>
        <dbReference type="ARBA" id="ARBA00023002"/>
    </source>
</evidence>
<evidence type="ECO:0000313" key="4">
    <source>
        <dbReference type="Proteomes" id="UP000501830"/>
    </source>
</evidence>
<dbReference type="Proteomes" id="UP000501830">
    <property type="component" value="Chromosome"/>
</dbReference>
<keyword evidence="1" id="KW-0560">Oxidoreductase</keyword>
<dbReference type="GO" id="GO:0010181">
    <property type="term" value="F:FMN binding"/>
    <property type="evidence" value="ECO:0007669"/>
    <property type="project" value="TreeGrafter"/>
</dbReference>
<dbReference type="InterPro" id="IPR003680">
    <property type="entry name" value="Flavodoxin_fold"/>
</dbReference>
<keyword evidence="4" id="KW-1185">Reference proteome</keyword>
<reference evidence="3 4" key="1">
    <citation type="journal article" date="2017" name="Int. J. Syst. Evol. Microbiol.">
        <title>Jeotgalibaca porci sp. nov. and Jeotgalibaca arthritidis sp. nov., isolated from pigs, and emended description of the genus Jeotgalibaca.</title>
        <authorList>
            <person name="Zamora L."/>
            <person name="Perez-Sancho M."/>
            <person name="Dominguez L."/>
            <person name="Fernandez-Garayzabal J.F."/>
            <person name="Vela A.I."/>
        </authorList>
    </citation>
    <scope>NUCLEOTIDE SEQUENCE [LARGE SCALE GENOMIC DNA]</scope>
    <source>
        <strain evidence="3 4">CCUG 69148</strain>
    </source>
</reference>
<dbReference type="GO" id="GO:0003955">
    <property type="term" value="F:NAD(P)H dehydrogenase (quinone) activity"/>
    <property type="evidence" value="ECO:0007669"/>
    <property type="project" value="TreeGrafter"/>
</dbReference>
<organism evidence="3 4">
    <name type="scientific">Jeotgalibaca porci</name>
    <dbReference type="NCBI Taxonomy" id="1868793"/>
    <lineage>
        <taxon>Bacteria</taxon>
        <taxon>Bacillati</taxon>
        <taxon>Bacillota</taxon>
        <taxon>Bacilli</taxon>
        <taxon>Lactobacillales</taxon>
        <taxon>Carnobacteriaceae</taxon>
        <taxon>Jeotgalibaca</taxon>
    </lineage>
</organism>
<dbReference type="AlphaFoldDB" id="A0A6G7WKE6"/>
<dbReference type="PANTHER" id="PTHR47307">
    <property type="entry name" value="GLUTATHIONE-REGULATED POTASSIUM-EFFLUX SYSTEM ANCILLARY PROTEIN KEFG"/>
    <property type="match status" value="1"/>
</dbReference>
<feature type="domain" description="Flavodoxin-like fold" evidence="2">
    <location>
        <begin position="1"/>
        <end position="167"/>
    </location>
</feature>
<dbReference type="GO" id="GO:0009055">
    <property type="term" value="F:electron transfer activity"/>
    <property type="evidence" value="ECO:0007669"/>
    <property type="project" value="TreeGrafter"/>
</dbReference>
<accession>A0A6G7WKE6</accession>
<dbReference type="InterPro" id="IPR046980">
    <property type="entry name" value="KefG/KefF"/>
</dbReference>
<dbReference type="RefSeq" id="WP_166063749.1">
    <property type="nucleotide sequence ID" value="NZ_JBGZVK010000082.1"/>
</dbReference>
<dbReference type="Pfam" id="PF02525">
    <property type="entry name" value="Flavodoxin_2"/>
    <property type="match status" value="1"/>
</dbReference>
<dbReference type="PANTHER" id="PTHR47307:SF1">
    <property type="entry name" value="GLUTATHIONE-REGULATED POTASSIUM-EFFLUX SYSTEM ANCILLARY PROTEIN KEFG"/>
    <property type="match status" value="1"/>
</dbReference>
<proteinExistence type="predicted"/>
<name>A0A6G7WKE6_9LACT</name>
<evidence type="ECO:0000313" key="3">
    <source>
        <dbReference type="EMBL" id="QIK52716.1"/>
    </source>
</evidence>
<dbReference type="KEGG" id="jpo:G7058_08220"/>
<protein>
    <submittedName>
        <fullName evidence="3">Flavodoxin family protein</fullName>
    </submittedName>
</protein>
<sequence length="230" mass="26974">MKTLIIVSHPELMESHTQRFLWESLPEQDVTWHHLEAVYPDGVIDVTAEQRLLKGHGRIVFQFPLYWYSSPPLLKAWQDAVLTEGFAYGRFGSQLVGKELQLVVATGVPEKDYQAGGLEQFTLPELMRPFQATAIKCQMQYFPLFVISQFDYMSEQERRKLLIQYRQVLTGRLWGTLEEKEAWFEEELTTLGKVHLSEDDCLQVDLLIQQLQTNREHLNDLNWTLQEMRE</sequence>
<gene>
    <name evidence="3" type="ORF">G7058_08220</name>
</gene>
<dbReference type="EMBL" id="CP049889">
    <property type="protein sequence ID" value="QIK52716.1"/>
    <property type="molecule type" value="Genomic_DNA"/>
</dbReference>
<dbReference type="InterPro" id="IPR029039">
    <property type="entry name" value="Flavoprotein-like_sf"/>
</dbReference>
<dbReference type="SUPFAM" id="SSF52218">
    <property type="entry name" value="Flavoproteins"/>
    <property type="match status" value="1"/>
</dbReference>